<dbReference type="EMBL" id="AYMZ01000010">
    <property type="protein sequence ID" value="ETF05946.1"/>
    <property type="molecule type" value="Genomic_DNA"/>
</dbReference>
<dbReference type="InterPro" id="IPR001387">
    <property type="entry name" value="Cro/C1-type_HTH"/>
</dbReference>
<dbReference type="Gene3D" id="1.10.260.40">
    <property type="entry name" value="lambda repressor-like DNA-binding domains"/>
    <property type="match status" value="1"/>
</dbReference>
<dbReference type="AlphaFoldDB" id="V8R1D3"/>
<dbReference type="Pfam" id="PF13560">
    <property type="entry name" value="HTH_31"/>
    <property type="match status" value="1"/>
</dbReference>
<protein>
    <submittedName>
        <fullName evidence="2">Transcriptional regulator</fullName>
    </submittedName>
</protein>
<dbReference type="PATRIC" id="fig|1395516.4.peg.4776"/>
<name>V8R1D3_9PSED</name>
<dbReference type="InterPro" id="IPR010982">
    <property type="entry name" value="Lambda_DNA-bd_dom_sf"/>
</dbReference>
<dbReference type="eggNOG" id="COG1396">
    <property type="taxonomic scope" value="Bacteria"/>
</dbReference>
<dbReference type="Proteomes" id="UP000024771">
    <property type="component" value="Chromosome"/>
</dbReference>
<evidence type="ECO:0000313" key="2">
    <source>
        <dbReference type="EMBL" id="ETF05946.1"/>
    </source>
</evidence>
<dbReference type="GO" id="GO:0003677">
    <property type="term" value="F:DNA binding"/>
    <property type="evidence" value="ECO:0007669"/>
    <property type="project" value="InterPro"/>
</dbReference>
<evidence type="ECO:0000259" key="1">
    <source>
        <dbReference type="PROSITE" id="PS50943"/>
    </source>
</evidence>
<proteinExistence type="predicted"/>
<sequence length="103" mass="11621">MELKKAFGLALRQFRNSKGLTQEDFSRLSSRTYMSTLERGQKMPKLDKVDDLSRMIGIHPVTLLAGCYLNLENELTMDELLDRVRDELQQTLLVAPAGAPPNA</sequence>
<comment type="caution">
    <text evidence="2">The sequence shown here is derived from an EMBL/GenBank/DDBJ whole genome shotgun (WGS) entry which is preliminary data.</text>
</comment>
<feature type="domain" description="HTH cro/C1-type" evidence="1">
    <location>
        <begin position="11"/>
        <end position="63"/>
    </location>
</feature>
<gene>
    <name evidence="2" type="ORF">PMO01_23530</name>
</gene>
<accession>V8R1D3</accession>
<organism evidence="2">
    <name type="scientific">Pseudomonas moraviensis R28-S</name>
    <dbReference type="NCBI Taxonomy" id="1395516"/>
    <lineage>
        <taxon>Bacteria</taxon>
        <taxon>Pseudomonadati</taxon>
        <taxon>Pseudomonadota</taxon>
        <taxon>Gammaproteobacteria</taxon>
        <taxon>Pseudomonadales</taxon>
        <taxon>Pseudomonadaceae</taxon>
        <taxon>Pseudomonas</taxon>
    </lineage>
</organism>
<dbReference type="PROSITE" id="PS50943">
    <property type="entry name" value="HTH_CROC1"/>
    <property type="match status" value="1"/>
</dbReference>
<reference evidence="2" key="1">
    <citation type="journal article" date="2014" name="Genome Announc.">
        <title>Draft Genome Sequence of Pseudomonas moraviensis R28-S.</title>
        <authorList>
            <person name="Hunter S.S."/>
            <person name="Yano H."/>
            <person name="Loftie-Eaton W."/>
            <person name="Hughes J."/>
            <person name="De Gelder L."/>
            <person name="Stragier P."/>
            <person name="De Vos P."/>
            <person name="Settles M.L."/>
            <person name="Top E.M."/>
        </authorList>
    </citation>
    <scope>NUCLEOTIDE SEQUENCE [LARGE SCALE GENOMIC DNA]</scope>
    <source>
        <strain evidence="2">R28-S</strain>
    </source>
</reference>
<dbReference type="CDD" id="cd00093">
    <property type="entry name" value="HTH_XRE"/>
    <property type="match status" value="1"/>
</dbReference>
<dbReference type="RefSeq" id="WP_024014395.1">
    <property type="nucleotide sequence ID" value="NZ_CM002330.1"/>
</dbReference>
<dbReference type="SUPFAM" id="SSF47413">
    <property type="entry name" value="lambda repressor-like DNA-binding domains"/>
    <property type="match status" value="1"/>
</dbReference>
<dbReference type="SMART" id="SM00530">
    <property type="entry name" value="HTH_XRE"/>
    <property type="match status" value="1"/>
</dbReference>
<dbReference type="HOGENOM" id="CLU_066192_35_2_6"/>